<feature type="compositionally biased region" description="Low complexity" evidence="1">
    <location>
        <begin position="20"/>
        <end position="33"/>
    </location>
</feature>
<sequence>MRTGATTEPIAPVRNDAEDTFATTAPIANATAAGSDSDSPCSTRNTTTRL</sequence>
<gene>
    <name evidence="2" type="ORF">KGQ19_36705</name>
</gene>
<accession>A0ABS5L267</accession>
<evidence type="ECO:0000256" key="1">
    <source>
        <dbReference type="SAM" id="MobiDB-lite"/>
    </source>
</evidence>
<evidence type="ECO:0000313" key="2">
    <source>
        <dbReference type="EMBL" id="MBS2552411.1"/>
    </source>
</evidence>
<dbReference type="RefSeq" id="WP_212017961.1">
    <property type="nucleotide sequence ID" value="NZ_JAAFYZ010000187.1"/>
</dbReference>
<evidence type="ECO:0000313" key="3">
    <source>
        <dbReference type="Proteomes" id="UP000730482"/>
    </source>
</evidence>
<feature type="compositionally biased region" description="Polar residues" evidence="1">
    <location>
        <begin position="34"/>
        <end position="50"/>
    </location>
</feature>
<keyword evidence="3" id="KW-1185">Reference proteome</keyword>
<organism evidence="2 3">
    <name type="scientific">Catenulispora pinistramenti</name>
    <dbReference type="NCBI Taxonomy" id="2705254"/>
    <lineage>
        <taxon>Bacteria</taxon>
        <taxon>Bacillati</taxon>
        <taxon>Actinomycetota</taxon>
        <taxon>Actinomycetes</taxon>
        <taxon>Catenulisporales</taxon>
        <taxon>Catenulisporaceae</taxon>
        <taxon>Catenulispora</taxon>
    </lineage>
</organism>
<dbReference type="Proteomes" id="UP000730482">
    <property type="component" value="Unassembled WGS sequence"/>
</dbReference>
<feature type="region of interest" description="Disordered" evidence="1">
    <location>
        <begin position="1"/>
        <end position="50"/>
    </location>
</feature>
<name>A0ABS5L267_9ACTN</name>
<reference evidence="2 3" key="1">
    <citation type="submission" date="2020-02" db="EMBL/GenBank/DDBJ databases">
        <title>Acidophilic actinobacteria isolated from forest soil.</title>
        <authorList>
            <person name="Golinska P."/>
        </authorList>
    </citation>
    <scope>NUCLEOTIDE SEQUENCE [LARGE SCALE GENOMIC DNA]</scope>
    <source>
        <strain evidence="2 3">NL8</strain>
    </source>
</reference>
<dbReference type="EMBL" id="JAAFYZ010000187">
    <property type="protein sequence ID" value="MBS2552411.1"/>
    <property type="molecule type" value="Genomic_DNA"/>
</dbReference>
<comment type="caution">
    <text evidence="2">The sequence shown here is derived from an EMBL/GenBank/DDBJ whole genome shotgun (WGS) entry which is preliminary data.</text>
</comment>
<proteinExistence type="predicted"/>
<protein>
    <submittedName>
        <fullName evidence="2">Uncharacterized protein</fullName>
    </submittedName>
</protein>